<accession>A0A0F9MI03</accession>
<proteinExistence type="predicted"/>
<reference evidence="1" key="1">
    <citation type="journal article" date="2015" name="Nature">
        <title>Complex archaea that bridge the gap between prokaryotes and eukaryotes.</title>
        <authorList>
            <person name="Spang A."/>
            <person name="Saw J.H."/>
            <person name="Jorgensen S.L."/>
            <person name="Zaremba-Niedzwiedzka K."/>
            <person name="Martijn J."/>
            <person name="Lind A.E."/>
            <person name="van Eijk R."/>
            <person name="Schleper C."/>
            <person name="Guy L."/>
            <person name="Ettema T.J."/>
        </authorList>
    </citation>
    <scope>NUCLEOTIDE SEQUENCE</scope>
</reference>
<gene>
    <name evidence="1" type="ORF">LCGC14_1086370</name>
</gene>
<dbReference type="EMBL" id="LAZR01004792">
    <property type="protein sequence ID" value="KKN05529.1"/>
    <property type="molecule type" value="Genomic_DNA"/>
</dbReference>
<sequence length="173" mass="17621">MRFPGLLNKDSPERFYAYVRNGEASAALSAGEPVCYDMDGTNDGLDVSKATTGAAAKCCTLFAGVLPVAIANGDSGMAQVFGYSSNLTFLHMTRAATTDIWASYVALAIGDKLEVETVGNAFSRKAAGAVSAYMPVAAAGETIASATTLVSSLAAGSGNLALTSAITAMIRAM</sequence>
<evidence type="ECO:0000313" key="1">
    <source>
        <dbReference type="EMBL" id="KKN05529.1"/>
    </source>
</evidence>
<dbReference type="AlphaFoldDB" id="A0A0F9MI03"/>
<organism evidence="1">
    <name type="scientific">marine sediment metagenome</name>
    <dbReference type="NCBI Taxonomy" id="412755"/>
    <lineage>
        <taxon>unclassified sequences</taxon>
        <taxon>metagenomes</taxon>
        <taxon>ecological metagenomes</taxon>
    </lineage>
</organism>
<name>A0A0F9MI03_9ZZZZ</name>
<comment type="caution">
    <text evidence="1">The sequence shown here is derived from an EMBL/GenBank/DDBJ whole genome shotgun (WGS) entry which is preliminary data.</text>
</comment>
<protein>
    <submittedName>
        <fullName evidence="1">Uncharacterized protein</fullName>
    </submittedName>
</protein>